<dbReference type="EMBL" id="BAABDF010000007">
    <property type="protein sequence ID" value="GAA3866783.1"/>
    <property type="molecule type" value="Genomic_DNA"/>
</dbReference>
<name>A0ABP7K5T9_9RHOB</name>
<evidence type="ECO:0000313" key="2">
    <source>
        <dbReference type="EMBL" id="GAA3866783.1"/>
    </source>
</evidence>
<organism evidence="2 3">
    <name type="scientific">Celeribacter arenosi</name>
    <dbReference type="NCBI Taxonomy" id="792649"/>
    <lineage>
        <taxon>Bacteria</taxon>
        <taxon>Pseudomonadati</taxon>
        <taxon>Pseudomonadota</taxon>
        <taxon>Alphaproteobacteria</taxon>
        <taxon>Rhodobacterales</taxon>
        <taxon>Roseobacteraceae</taxon>
        <taxon>Celeribacter</taxon>
    </lineage>
</organism>
<keyword evidence="1" id="KW-0472">Membrane</keyword>
<feature type="transmembrane region" description="Helical" evidence="1">
    <location>
        <begin position="38"/>
        <end position="60"/>
    </location>
</feature>
<protein>
    <submittedName>
        <fullName evidence="2">Uncharacterized protein</fullName>
    </submittedName>
</protein>
<reference evidence="3" key="1">
    <citation type="journal article" date="2019" name="Int. J. Syst. Evol. Microbiol.">
        <title>The Global Catalogue of Microorganisms (GCM) 10K type strain sequencing project: providing services to taxonomists for standard genome sequencing and annotation.</title>
        <authorList>
            <consortium name="The Broad Institute Genomics Platform"/>
            <consortium name="The Broad Institute Genome Sequencing Center for Infectious Disease"/>
            <person name="Wu L."/>
            <person name="Ma J."/>
        </authorList>
    </citation>
    <scope>NUCLEOTIDE SEQUENCE [LARGE SCALE GENOMIC DNA]</scope>
    <source>
        <strain evidence="3">JCM 17190</strain>
    </source>
</reference>
<accession>A0ABP7K5T9</accession>
<dbReference type="Proteomes" id="UP001399917">
    <property type="component" value="Unassembled WGS sequence"/>
</dbReference>
<keyword evidence="3" id="KW-1185">Reference proteome</keyword>
<gene>
    <name evidence="2" type="ORF">GCM10022404_16170</name>
</gene>
<evidence type="ECO:0000256" key="1">
    <source>
        <dbReference type="SAM" id="Phobius"/>
    </source>
</evidence>
<comment type="caution">
    <text evidence="2">The sequence shown here is derived from an EMBL/GenBank/DDBJ whole genome shotgun (WGS) entry which is preliminary data.</text>
</comment>
<evidence type="ECO:0000313" key="3">
    <source>
        <dbReference type="Proteomes" id="UP001399917"/>
    </source>
</evidence>
<sequence length="123" mass="13469">MNGNFWITVVLPVALLAVLGWVLPHVLAPRGTRSHRQLARAVLISAVVLVIVGAALFAALRILGGGASLTLIEVRPFAVMWYFLIRSAYAVLIWGPILALSWYSLARQIEDARARDIVRQGRG</sequence>
<dbReference type="RefSeq" id="WP_344846183.1">
    <property type="nucleotide sequence ID" value="NZ_BAABDF010000007.1"/>
</dbReference>
<feature type="transmembrane region" description="Helical" evidence="1">
    <location>
        <begin position="80"/>
        <end position="105"/>
    </location>
</feature>
<keyword evidence="1" id="KW-1133">Transmembrane helix</keyword>
<feature type="transmembrane region" description="Helical" evidence="1">
    <location>
        <begin position="6"/>
        <end position="26"/>
    </location>
</feature>
<keyword evidence="1" id="KW-0812">Transmembrane</keyword>
<proteinExistence type="predicted"/>